<accession>A0A9P8Y135</accession>
<organism evidence="3 4">
    <name type="scientific">Microdochium trichocladiopsis</name>
    <dbReference type="NCBI Taxonomy" id="1682393"/>
    <lineage>
        <taxon>Eukaryota</taxon>
        <taxon>Fungi</taxon>
        <taxon>Dikarya</taxon>
        <taxon>Ascomycota</taxon>
        <taxon>Pezizomycotina</taxon>
        <taxon>Sordariomycetes</taxon>
        <taxon>Xylariomycetidae</taxon>
        <taxon>Xylariales</taxon>
        <taxon>Microdochiaceae</taxon>
        <taxon>Microdochium</taxon>
    </lineage>
</organism>
<sequence length="159" mass="18045">MGDFGDIKKQRLLRMTLSHYKNEECSEEEMHRFATEEHAVNAAKIHIRHGMEAYGIVFTPASFRQASKQLNAALGDKWVIRDYDLQVEFYFRDMATLSALAADADFQAMQALEGPIVSRTHVEQSIGWVETYIQDGKLVNVTADGKPTYPKFKEMSVAP</sequence>
<evidence type="ECO:0000313" key="3">
    <source>
        <dbReference type="EMBL" id="KAH7024906.1"/>
    </source>
</evidence>
<name>A0A9P8Y135_9PEZI</name>
<dbReference type="Gene3D" id="3.30.70.100">
    <property type="match status" value="1"/>
</dbReference>
<keyword evidence="4" id="KW-1185">Reference proteome</keyword>
<proteinExistence type="inferred from homology"/>
<dbReference type="EMBL" id="JAGTJQ010000009">
    <property type="protein sequence ID" value="KAH7024906.1"/>
    <property type="molecule type" value="Genomic_DNA"/>
</dbReference>
<dbReference type="Pfam" id="PF07110">
    <property type="entry name" value="EthD"/>
    <property type="match status" value="1"/>
</dbReference>
<protein>
    <recommendedName>
        <fullName evidence="2">EthD domain-containing protein</fullName>
    </recommendedName>
</protein>
<comment type="caution">
    <text evidence="3">The sequence shown here is derived from an EMBL/GenBank/DDBJ whole genome shotgun (WGS) entry which is preliminary data.</text>
</comment>
<reference evidence="3" key="1">
    <citation type="journal article" date="2021" name="Nat. Commun.">
        <title>Genetic determinants of endophytism in the Arabidopsis root mycobiome.</title>
        <authorList>
            <person name="Mesny F."/>
            <person name="Miyauchi S."/>
            <person name="Thiergart T."/>
            <person name="Pickel B."/>
            <person name="Atanasova L."/>
            <person name="Karlsson M."/>
            <person name="Huettel B."/>
            <person name="Barry K.W."/>
            <person name="Haridas S."/>
            <person name="Chen C."/>
            <person name="Bauer D."/>
            <person name="Andreopoulos W."/>
            <person name="Pangilinan J."/>
            <person name="LaButti K."/>
            <person name="Riley R."/>
            <person name="Lipzen A."/>
            <person name="Clum A."/>
            <person name="Drula E."/>
            <person name="Henrissat B."/>
            <person name="Kohler A."/>
            <person name="Grigoriev I.V."/>
            <person name="Martin F.M."/>
            <person name="Hacquard S."/>
        </authorList>
    </citation>
    <scope>NUCLEOTIDE SEQUENCE</scope>
    <source>
        <strain evidence="3">MPI-CAGE-CH-0230</strain>
    </source>
</reference>
<dbReference type="Proteomes" id="UP000756346">
    <property type="component" value="Unassembled WGS sequence"/>
</dbReference>
<dbReference type="OrthoDB" id="3183782at2759"/>
<dbReference type="GO" id="GO:0016491">
    <property type="term" value="F:oxidoreductase activity"/>
    <property type="evidence" value="ECO:0007669"/>
    <property type="project" value="InterPro"/>
</dbReference>
<comment type="similarity">
    <text evidence="1">Belongs to the tpcK family.</text>
</comment>
<evidence type="ECO:0000259" key="2">
    <source>
        <dbReference type="Pfam" id="PF07110"/>
    </source>
</evidence>
<dbReference type="RefSeq" id="XP_046008454.1">
    <property type="nucleotide sequence ID" value="XM_046161163.1"/>
</dbReference>
<gene>
    <name evidence="3" type="ORF">B0I36DRAFT_387327</name>
</gene>
<evidence type="ECO:0000313" key="4">
    <source>
        <dbReference type="Proteomes" id="UP000756346"/>
    </source>
</evidence>
<feature type="domain" description="EthD" evidence="2">
    <location>
        <begin position="23"/>
        <end position="110"/>
    </location>
</feature>
<dbReference type="InterPro" id="IPR009799">
    <property type="entry name" value="EthD_dom"/>
</dbReference>
<dbReference type="GeneID" id="70190709"/>
<dbReference type="AlphaFoldDB" id="A0A9P8Y135"/>
<evidence type="ECO:0000256" key="1">
    <source>
        <dbReference type="ARBA" id="ARBA00005986"/>
    </source>
</evidence>